<protein>
    <submittedName>
        <fullName evidence="2">Uncharacterized protein</fullName>
    </submittedName>
</protein>
<dbReference type="Gene3D" id="1.25.40.20">
    <property type="entry name" value="Ankyrin repeat-containing domain"/>
    <property type="match status" value="1"/>
</dbReference>
<feature type="region of interest" description="Disordered" evidence="1">
    <location>
        <begin position="127"/>
        <end position="180"/>
    </location>
</feature>
<accession>A0AAE0FTI7</accession>
<feature type="region of interest" description="Disordered" evidence="1">
    <location>
        <begin position="103"/>
        <end position="122"/>
    </location>
</feature>
<gene>
    <name evidence="2" type="ORF">CYMTET_25564</name>
</gene>
<evidence type="ECO:0000256" key="1">
    <source>
        <dbReference type="SAM" id="MobiDB-lite"/>
    </source>
</evidence>
<dbReference type="AlphaFoldDB" id="A0AAE0FTI7"/>
<feature type="compositionally biased region" description="Low complexity" evidence="1">
    <location>
        <begin position="153"/>
        <end position="163"/>
    </location>
</feature>
<feature type="compositionally biased region" description="Basic and acidic residues" evidence="1">
    <location>
        <begin position="135"/>
        <end position="151"/>
    </location>
</feature>
<dbReference type="InterPro" id="IPR052050">
    <property type="entry name" value="SecEffector_AnkRepeat"/>
</dbReference>
<feature type="compositionally biased region" description="Gly residues" evidence="1">
    <location>
        <begin position="538"/>
        <end position="553"/>
    </location>
</feature>
<keyword evidence="3" id="KW-1185">Reference proteome</keyword>
<dbReference type="SUPFAM" id="SSF140860">
    <property type="entry name" value="Pseudo ankyrin repeat-like"/>
    <property type="match status" value="2"/>
</dbReference>
<dbReference type="EMBL" id="LGRX02013710">
    <property type="protein sequence ID" value="KAK3265781.1"/>
    <property type="molecule type" value="Genomic_DNA"/>
</dbReference>
<evidence type="ECO:0000313" key="2">
    <source>
        <dbReference type="EMBL" id="KAK3265781.1"/>
    </source>
</evidence>
<feature type="region of interest" description="Disordered" evidence="1">
    <location>
        <begin position="462"/>
        <end position="553"/>
    </location>
</feature>
<dbReference type="Proteomes" id="UP001190700">
    <property type="component" value="Unassembled WGS sequence"/>
</dbReference>
<dbReference type="PANTHER" id="PTHR46586:SF3">
    <property type="entry name" value="ANKYRIN REPEAT-CONTAINING PROTEIN"/>
    <property type="match status" value="1"/>
</dbReference>
<reference evidence="2 3" key="1">
    <citation type="journal article" date="2015" name="Genome Biol. Evol.">
        <title>Comparative Genomics of a Bacterivorous Green Alga Reveals Evolutionary Causalities and Consequences of Phago-Mixotrophic Mode of Nutrition.</title>
        <authorList>
            <person name="Burns J.A."/>
            <person name="Paasch A."/>
            <person name="Narechania A."/>
            <person name="Kim E."/>
        </authorList>
    </citation>
    <scope>NUCLEOTIDE SEQUENCE [LARGE SCALE GENOMIC DNA]</scope>
    <source>
        <strain evidence="2 3">PLY_AMNH</strain>
    </source>
</reference>
<dbReference type="PANTHER" id="PTHR46586">
    <property type="entry name" value="ANKYRIN REPEAT-CONTAINING PROTEIN"/>
    <property type="match status" value="1"/>
</dbReference>
<feature type="region of interest" description="Disordered" evidence="1">
    <location>
        <begin position="680"/>
        <end position="714"/>
    </location>
</feature>
<comment type="caution">
    <text evidence="2">The sequence shown here is derived from an EMBL/GenBank/DDBJ whole genome shotgun (WGS) entry which is preliminary data.</text>
</comment>
<feature type="compositionally biased region" description="Acidic residues" evidence="1">
    <location>
        <begin position="385"/>
        <end position="398"/>
    </location>
</feature>
<evidence type="ECO:0000313" key="3">
    <source>
        <dbReference type="Proteomes" id="UP001190700"/>
    </source>
</evidence>
<feature type="region of interest" description="Disordered" evidence="1">
    <location>
        <begin position="289"/>
        <end position="309"/>
    </location>
</feature>
<sequence>MVFSDPSSSRPIVTMDRFGLVAKPSNAQPLLMPGAYFPQPGLAQVNPFMQPGLLQGGSLVSGARPALWQSAPALTGGAMNPWGQRMFVPNAPMMLLGRPALMEPARVPPRPGPSPKTSSELRNGARQFSGHLSHAKTESRTRTESSPRDSEEVGAVPEGEPVGSKGPGSSPEKCAGRSKGAEAHLADVQLSKAWRKRCPCGKGNKLYKNCCGRAAFVELPKAQRQRLLKLGGSKVPPSAPTAHLPAPIPDTLPDVSERPSPREVKARLELEASLAAARTVTEADAALQQHASFGKRKRGSGEANMAPRGASEAVVDANVAGEEVVATRGTCEEVVVTRGTGEVVVEERGVGEGFLQVSGKGETAAEACGAAESVVNTRSTGEAAVEAESELEEGEYVSEDERGTAESFCPPLTAAAPERPARLWRPLEASVSEDERGTASFAPLTAAAPERPARLWRPLEASVSEDERGTAVSFCPPLTAAAPERPARLWRPLEASGGQEAGGTFGSREGHTSPILKPAKRGKRGSQHTAGAATPGGDCAGGEAEGTAEGGSEGETVWVRLTRAEQQQATKKGGVRWEPSIFGRRVTPKGGTSEEPLLVRLTRAAGNWTAYVLPAAGADAGGQIDDMILLRLTLGKGCWEPRVLSSTGTSSSRETVLLRLVWAGQPVGWKLRVVGSEDSAGKRGAQSSAQARTVVSLEDSAGKRGPRASSAQARTVVSFGDRHVVHIHDTAPTTKPCRSRPSKTVRKGAVVWESILVRLSRVEAVWSPRILALLNPTERVLMGRVCHALRRAGGAPGQCLQMAAVLSTPPLAKWAVQQGCPLDVRAPRSVARAGNLTMLNWLRQHRCPWDAGTCNAAAAGGHLRMLQWLRKKNPLHEGSSSCPWGLKTTASAAAAGHLHVLQWALREGCPWNGAVCLNAASNGHTHILRWVAEAYEMMYGVGSYDAQDLAGEGAYQPVEDDAMWWAFCGRWGEGHGERGGWRGVGQYTRPWGCPVADISAAAAMEGRLEVLRWLQGWSLKDNEIWQLDDDPAEQGALWDETATTEAAAGGHLEVLQWLREQGCPWSPQVREHATVGGHTQVLEWVRQFDQELNVEGSREALSMGVQSAG</sequence>
<name>A0AAE0FTI7_9CHLO</name>
<dbReference type="InterPro" id="IPR036770">
    <property type="entry name" value="Ankyrin_rpt-contain_sf"/>
</dbReference>
<feature type="region of interest" description="Disordered" evidence="1">
    <location>
        <begin position="234"/>
        <end position="259"/>
    </location>
</feature>
<organism evidence="2 3">
    <name type="scientific">Cymbomonas tetramitiformis</name>
    <dbReference type="NCBI Taxonomy" id="36881"/>
    <lineage>
        <taxon>Eukaryota</taxon>
        <taxon>Viridiplantae</taxon>
        <taxon>Chlorophyta</taxon>
        <taxon>Pyramimonadophyceae</taxon>
        <taxon>Pyramimonadales</taxon>
        <taxon>Pyramimonadaceae</taxon>
        <taxon>Cymbomonas</taxon>
    </lineage>
</organism>
<proteinExistence type="predicted"/>
<feature type="region of interest" description="Disordered" evidence="1">
    <location>
        <begin position="379"/>
        <end position="415"/>
    </location>
</feature>